<reference evidence="2" key="1">
    <citation type="submission" date="2022-11" db="EMBL/GenBank/DDBJ databases">
        <authorList>
            <person name="Petersen C."/>
        </authorList>
    </citation>
    <scope>NUCLEOTIDE SEQUENCE</scope>
    <source>
        <strain evidence="2">IBT 22155</strain>
    </source>
</reference>
<feature type="region of interest" description="Disordered" evidence="1">
    <location>
        <begin position="23"/>
        <end position="46"/>
    </location>
</feature>
<feature type="compositionally biased region" description="Polar residues" evidence="1">
    <location>
        <begin position="27"/>
        <end position="36"/>
    </location>
</feature>
<dbReference type="AlphaFoldDB" id="A0A9W9GTD7"/>
<gene>
    <name evidence="2" type="ORF">N7515_005661</name>
</gene>
<dbReference type="RefSeq" id="XP_056520001.1">
    <property type="nucleotide sequence ID" value="XM_056666405.1"/>
</dbReference>
<name>A0A9W9GTD7_9EURO</name>
<evidence type="ECO:0000256" key="1">
    <source>
        <dbReference type="SAM" id="MobiDB-lite"/>
    </source>
</evidence>
<sequence>MSFIRQSFAHPAVRRQLRPGAVGLRSSRPNTIQRSYATDAPGGGGPAKNQRLALVAVGLGVPIAFYLFNRSPANQAGVPTGGGRGANQEYTKHAEGNKGSSTSRHGPPGGTGSISSKQQGLSNTDTMNPYVNEPGKSQKGEGETESVKVKGTVTPDRPQK</sequence>
<dbReference type="EMBL" id="JAPQKL010000005">
    <property type="protein sequence ID" value="KAJ5129622.1"/>
    <property type="molecule type" value="Genomic_DNA"/>
</dbReference>
<dbReference type="OrthoDB" id="4590707at2759"/>
<feature type="region of interest" description="Disordered" evidence="1">
    <location>
        <begin position="72"/>
        <end position="160"/>
    </location>
</feature>
<evidence type="ECO:0000313" key="2">
    <source>
        <dbReference type="EMBL" id="KAJ5129622.1"/>
    </source>
</evidence>
<dbReference type="GeneID" id="81405575"/>
<reference evidence="2" key="2">
    <citation type="journal article" date="2023" name="IMA Fungus">
        <title>Comparative genomic study of the Penicillium genus elucidates a diverse pangenome and 15 lateral gene transfer events.</title>
        <authorList>
            <person name="Petersen C."/>
            <person name="Sorensen T."/>
            <person name="Nielsen M.R."/>
            <person name="Sondergaard T.E."/>
            <person name="Sorensen J.L."/>
            <person name="Fitzpatrick D.A."/>
            <person name="Frisvad J.C."/>
            <person name="Nielsen K.L."/>
        </authorList>
    </citation>
    <scope>NUCLEOTIDE SEQUENCE</scope>
    <source>
        <strain evidence="2">IBT 22155</strain>
    </source>
</reference>
<comment type="caution">
    <text evidence="2">The sequence shown here is derived from an EMBL/GenBank/DDBJ whole genome shotgun (WGS) entry which is preliminary data.</text>
</comment>
<organism evidence="2 3">
    <name type="scientific">Penicillium bovifimosum</name>
    <dbReference type="NCBI Taxonomy" id="126998"/>
    <lineage>
        <taxon>Eukaryota</taxon>
        <taxon>Fungi</taxon>
        <taxon>Dikarya</taxon>
        <taxon>Ascomycota</taxon>
        <taxon>Pezizomycotina</taxon>
        <taxon>Eurotiomycetes</taxon>
        <taxon>Eurotiomycetidae</taxon>
        <taxon>Eurotiales</taxon>
        <taxon>Aspergillaceae</taxon>
        <taxon>Penicillium</taxon>
    </lineage>
</organism>
<feature type="compositionally biased region" description="Basic and acidic residues" evidence="1">
    <location>
        <begin position="136"/>
        <end position="148"/>
    </location>
</feature>
<evidence type="ECO:0000313" key="3">
    <source>
        <dbReference type="Proteomes" id="UP001149079"/>
    </source>
</evidence>
<protein>
    <submittedName>
        <fullName evidence="2">Uncharacterized protein</fullName>
    </submittedName>
</protein>
<accession>A0A9W9GTD7</accession>
<feature type="compositionally biased region" description="Polar residues" evidence="1">
    <location>
        <begin position="113"/>
        <end position="129"/>
    </location>
</feature>
<dbReference type="Proteomes" id="UP001149079">
    <property type="component" value="Unassembled WGS sequence"/>
</dbReference>
<proteinExistence type="predicted"/>
<keyword evidence="3" id="KW-1185">Reference proteome</keyword>